<accession>A0A820SGR0</accession>
<dbReference type="Proteomes" id="UP000663844">
    <property type="component" value="Unassembled WGS sequence"/>
</dbReference>
<name>A0A820SGR0_9BILA</name>
<protein>
    <submittedName>
        <fullName evidence="1">Uncharacterized protein</fullName>
    </submittedName>
</protein>
<evidence type="ECO:0000313" key="2">
    <source>
        <dbReference type="Proteomes" id="UP000663844"/>
    </source>
</evidence>
<reference evidence="1" key="1">
    <citation type="submission" date="2021-02" db="EMBL/GenBank/DDBJ databases">
        <authorList>
            <person name="Nowell W R."/>
        </authorList>
    </citation>
    <scope>NUCLEOTIDE SEQUENCE</scope>
</reference>
<comment type="caution">
    <text evidence="1">The sequence shown here is derived from an EMBL/GenBank/DDBJ whole genome shotgun (WGS) entry which is preliminary data.</text>
</comment>
<feature type="non-terminal residue" evidence="1">
    <location>
        <position position="1"/>
    </location>
</feature>
<sequence length="98" mass="11088">VHVDRRPSNANIDSTDLIDMRSIDELSILDTFDPLMQPIQSPVSPPIVSLDIPIPSPTSLFPYPIKLRLKLTACSEMKPFSQLVERIRNECQSKQVKD</sequence>
<evidence type="ECO:0000313" key="1">
    <source>
        <dbReference type="EMBL" id="CAF4453168.1"/>
    </source>
</evidence>
<organism evidence="1 2">
    <name type="scientific">Adineta steineri</name>
    <dbReference type="NCBI Taxonomy" id="433720"/>
    <lineage>
        <taxon>Eukaryota</taxon>
        <taxon>Metazoa</taxon>
        <taxon>Spiralia</taxon>
        <taxon>Gnathifera</taxon>
        <taxon>Rotifera</taxon>
        <taxon>Eurotatoria</taxon>
        <taxon>Bdelloidea</taxon>
        <taxon>Adinetida</taxon>
        <taxon>Adinetidae</taxon>
        <taxon>Adineta</taxon>
    </lineage>
</organism>
<dbReference type="EMBL" id="CAJOAZ010033216">
    <property type="protein sequence ID" value="CAF4453168.1"/>
    <property type="molecule type" value="Genomic_DNA"/>
</dbReference>
<proteinExistence type="predicted"/>
<gene>
    <name evidence="1" type="ORF">OXD698_LOCUS54521</name>
</gene>
<dbReference type="AlphaFoldDB" id="A0A820SGR0"/>